<dbReference type="GO" id="GO:0046872">
    <property type="term" value="F:metal ion binding"/>
    <property type="evidence" value="ECO:0007669"/>
    <property type="project" value="UniProtKB-KW"/>
</dbReference>
<evidence type="ECO:0000313" key="9">
    <source>
        <dbReference type="EMBL" id="NYH89343.1"/>
    </source>
</evidence>
<keyword evidence="4 6" id="KW-0862">Zinc</keyword>
<feature type="transmembrane region" description="Helical" evidence="7">
    <location>
        <begin position="283"/>
        <end position="303"/>
    </location>
</feature>
<evidence type="ECO:0000256" key="7">
    <source>
        <dbReference type="SAM" id="Phobius"/>
    </source>
</evidence>
<comment type="similarity">
    <text evidence="6">Belongs to the peptidase M48 family.</text>
</comment>
<dbReference type="EMBL" id="JACBZH010000001">
    <property type="protein sequence ID" value="NYH89343.1"/>
    <property type="molecule type" value="Genomic_DNA"/>
</dbReference>
<evidence type="ECO:0000256" key="1">
    <source>
        <dbReference type="ARBA" id="ARBA00022670"/>
    </source>
</evidence>
<comment type="cofactor">
    <cofactor evidence="6">
        <name>Zn(2+)</name>
        <dbReference type="ChEBI" id="CHEBI:29105"/>
    </cofactor>
    <text evidence="6">Binds 1 zinc ion per subunit.</text>
</comment>
<reference evidence="9 10" key="1">
    <citation type="submission" date="2020-07" db="EMBL/GenBank/DDBJ databases">
        <title>Sequencing the genomes of 1000 actinobacteria strains.</title>
        <authorList>
            <person name="Klenk H.-P."/>
        </authorList>
    </citation>
    <scope>NUCLEOTIDE SEQUENCE [LARGE SCALE GENOMIC DNA]</scope>
    <source>
        <strain evidence="9 10">DSM 18448</strain>
    </source>
</reference>
<keyword evidence="1 6" id="KW-0645">Protease</keyword>
<evidence type="ECO:0000256" key="6">
    <source>
        <dbReference type="RuleBase" id="RU003983"/>
    </source>
</evidence>
<dbReference type="GO" id="GO:0006508">
    <property type="term" value="P:proteolysis"/>
    <property type="evidence" value="ECO:0007669"/>
    <property type="project" value="UniProtKB-KW"/>
</dbReference>
<dbReference type="AlphaFoldDB" id="A0A852ZAH7"/>
<keyword evidence="2" id="KW-0479">Metal-binding</keyword>
<dbReference type="PANTHER" id="PTHR34978">
    <property type="entry name" value="POSSIBLE SENSOR-TRANSDUCER PROTEIN BLAR"/>
    <property type="match status" value="1"/>
</dbReference>
<evidence type="ECO:0000256" key="2">
    <source>
        <dbReference type="ARBA" id="ARBA00022723"/>
    </source>
</evidence>
<dbReference type="CDD" id="cd07326">
    <property type="entry name" value="M56_BlaR1_MecR1_like"/>
    <property type="match status" value="1"/>
</dbReference>
<dbReference type="InterPro" id="IPR001915">
    <property type="entry name" value="Peptidase_M48"/>
</dbReference>
<feature type="transmembrane region" description="Helical" evidence="7">
    <location>
        <begin position="74"/>
        <end position="97"/>
    </location>
</feature>
<keyword evidence="5 6" id="KW-0482">Metalloprotease</keyword>
<evidence type="ECO:0000259" key="8">
    <source>
        <dbReference type="Pfam" id="PF01435"/>
    </source>
</evidence>
<dbReference type="Proteomes" id="UP000579605">
    <property type="component" value="Unassembled WGS sequence"/>
</dbReference>
<keyword evidence="3 6" id="KW-0378">Hydrolase</keyword>
<keyword evidence="7" id="KW-0812">Transmembrane</keyword>
<accession>A0A852ZAH7</accession>
<protein>
    <submittedName>
        <fullName evidence="9">Zn-dependent protease with chaperone function</fullName>
    </submittedName>
</protein>
<proteinExistence type="inferred from homology"/>
<evidence type="ECO:0000313" key="10">
    <source>
        <dbReference type="Proteomes" id="UP000579605"/>
    </source>
</evidence>
<keyword evidence="7" id="KW-1133">Transmembrane helix</keyword>
<name>A0A852ZAH7_9ACTN</name>
<feature type="transmembrane region" description="Helical" evidence="7">
    <location>
        <begin position="38"/>
        <end position="62"/>
    </location>
</feature>
<keyword evidence="10" id="KW-1185">Reference proteome</keyword>
<feature type="domain" description="Peptidase M48" evidence="8">
    <location>
        <begin position="132"/>
        <end position="196"/>
    </location>
</feature>
<dbReference type="Gene3D" id="3.30.2010.10">
    <property type="entry name" value="Metalloproteases ('zincins'), catalytic domain"/>
    <property type="match status" value="1"/>
</dbReference>
<dbReference type="PANTHER" id="PTHR34978:SF3">
    <property type="entry name" value="SLR0241 PROTEIN"/>
    <property type="match status" value="1"/>
</dbReference>
<sequence>MTPVVLGALALLLTWPVPELLGRATWPSLVPRAALVLWQALALAAVLAALGAGLSLGTDVLLRPGQGAAQTTLQLAVTLLTVVVAVRLAWASLLVAVHTRARRRRHRMVVDLVGTPGERLHPARPDSARLQGEELGIRVLAESRPFAYCLPGMRCSRVVVSSGALDQLAPEELDAVLAHERAHLRARHDLVLEAFTALRQAFPRWVRSRTAFERAHLLVEMLADDAARRRVGAPPVARALVTLASTPAAPAGGLAAGGTGTLARVRRLAQPGEPHRALATATYLAAAALVVVPTLTLAVPWLARLVEHLA</sequence>
<organism evidence="9 10">
    <name type="scientific">Actinopolymorpha rutila</name>
    <dbReference type="NCBI Taxonomy" id="446787"/>
    <lineage>
        <taxon>Bacteria</taxon>
        <taxon>Bacillati</taxon>
        <taxon>Actinomycetota</taxon>
        <taxon>Actinomycetes</taxon>
        <taxon>Propionibacteriales</taxon>
        <taxon>Actinopolymorphaceae</taxon>
        <taxon>Actinopolymorpha</taxon>
    </lineage>
</organism>
<evidence type="ECO:0000256" key="3">
    <source>
        <dbReference type="ARBA" id="ARBA00022801"/>
    </source>
</evidence>
<dbReference type="InterPro" id="IPR052173">
    <property type="entry name" value="Beta-lactam_resp_regulator"/>
</dbReference>
<gene>
    <name evidence="9" type="ORF">F4554_001981</name>
</gene>
<dbReference type="RefSeq" id="WP_179787089.1">
    <property type="nucleotide sequence ID" value="NZ_BAAARR010000038.1"/>
</dbReference>
<evidence type="ECO:0000256" key="4">
    <source>
        <dbReference type="ARBA" id="ARBA00022833"/>
    </source>
</evidence>
<comment type="caution">
    <text evidence="9">The sequence shown here is derived from an EMBL/GenBank/DDBJ whole genome shotgun (WGS) entry which is preliminary data.</text>
</comment>
<keyword evidence="7" id="KW-0472">Membrane</keyword>
<evidence type="ECO:0000256" key="5">
    <source>
        <dbReference type="ARBA" id="ARBA00023049"/>
    </source>
</evidence>
<dbReference type="Pfam" id="PF01435">
    <property type="entry name" value="Peptidase_M48"/>
    <property type="match status" value="1"/>
</dbReference>
<dbReference type="GO" id="GO:0004222">
    <property type="term" value="F:metalloendopeptidase activity"/>
    <property type="evidence" value="ECO:0007669"/>
    <property type="project" value="InterPro"/>
</dbReference>